<keyword evidence="1 4" id="KW-0489">Methyltransferase</keyword>
<dbReference type="AlphaFoldDB" id="A0A642V205"/>
<dbReference type="GO" id="GO:0030697">
    <property type="term" value="F:tRNA (uracil(54)-C5)-methyltransferase activity, S-adenosyl methionine-dependent"/>
    <property type="evidence" value="ECO:0007669"/>
    <property type="project" value="InterPro"/>
</dbReference>
<evidence type="ECO:0000313" key="6">
    <source>
        <dbReference type="EMBL" id="KAA8907173.1"/>
    </source>
</evidence>
<dbReference type="InterPro" id="IPR010280">
    <property type="entry name" value="U5_MeTrfase_fam"/>
</dbReference>
<dbReference type="OrthoDB" id="10250660at2759"/>
<dbReference type="Proteomes" id="UP000449547">
    <property type="component" value="Unassembled WGS sequence"/>
</dbReference>
<keyword evidence="2 4" id="KW-0808">Transferase</keyword>
<evidence type="ECO:0000256" key="4">
    <source>
        <dbReference type="PROSITE-ProRule" id="PRU01024"/>
    </source>
</evidence>
<dbReference type="InterPro" id="IPR029063">
    <property type="entry name" value="SAM-dependent_MTases_sf"/>
</dbReference>
<organism evidence="6 7">
    <name type="scientific">Diutina rugosa</name>
    <name type="common">Yeast</name>
    <name type="synonym">Candida rugosa</name>
    <dbReference type="NCBI Taxonomy" id="5481"/>
    <lineage>
        <taxon>Eukaryota</taxon>
        <taxon>Fungi</taxon>
        <taxon>Dikarya</taxon>
        <taxon>Ascomycota</taxon>
        <taxon>Saccharomycotina</taxon>
        <taxon>Pichiomycetes</taxon>
        <taxon>Debaryomycetaceae</taxon>
        <taxon>Diutina</taxon>
    </lineage>
</organism>
<evidence type="ECO:0000256" key="5">
    <source>
        <dbReference type="PROSITE-ProRule" id="PRU10015"/>
    </source>
</evidence>
<dbReference type="GO" id="GO:0008033">
    <property type="term" value="P:tRNA processing"/>
    <property type="evidence" value="ECO:0007669"/>
    <property type="project" value="InterPro"/>
</dbReference>
<dbReference type="Gene3D" id="3.40.50.150">
    <property type="entry name" value="Vaccinia Virus protein VP39"/>
    <property type="match status" value="2"/>
</dbReference>
<dbReference type="CDD" id="cd02440">
    <property type="entry name" value="AdoMet_MTases"/>
    <property type="match status" value="1"/>
</dbReference>
<name>A0A642V205_DIURU</name>
<evidence type="ECO:0000256" key="1">
    <source>
        <dbReference type="ARBA" id="ARBA00022603"/>
    </source>
</evidence>
<dbReference type="Gene3D" id="2.40.50.140">
    <property type="entry name" value="Nucleic acid-binding proteins"/>
    <property type="match status" value="1"/>
</dbReference>
<feature type="binding site" evidence="4">
    <location>
        <position position="334"/>
    </location>
    <ligand>
        <name>S-adenosyl-L-methionine</name>
        <dbReference type="ChEBI" id="CHEBI:59789"/>
    </ligand>
</feature>
<evidence type="ECO:0000313" key="7">
    <source>
        <dbReference type="Proteomes" id="UP000449547"/>
    </source>
</evidence>
<gene>
    <name evidence="6" type="ORF">DIURU_000857</name>
</gene>
<feature type="active site" description="Nucleophile" evidence="4">
    <location>
        <position position="466"/>
    </location>
</feature>
<dbReference type="GO" id="GO:0032259">
    <property type="term" value="P:methylation"/>
    <property type="evidence" value="ECO:0007669"/>
    <property type="project" value="UniProtKB-KW"/>
</dbReference>
<dbReference type="PROSITE" id="PS51687">
    <property type="entry name" value="SAM_MT_RNA_M5U"/>
    <property type="match status" value="1"/>
</dbReference>
<dbReference type="GeneID" id="54779510"/>
<dbReference type="EMBL" id="SWFT01000027">
    <property type="protein sequence ID" value="KAA8907173.1"/>
    <property type="molecule type" value="Genomic_DNA"/>
</dbReference>
<sequence>MIYTRWASTSARQTKQSARWLKRLGKAKSRDSKDITSRSNVLFYEVQEALRQVHPQAKVDTIANPVDLMEAFYVARHRPFVEVDVDIVFQSTEGGGFGFVPKSYANGLTASDIPSGALTAVYVPKCVVGDRVRAKLTVHHQTHTEADLVKVLEPSPRRDDNLIVCNKFDRCSGCTFQMVSYEDQLQTKQSFIQRAYRYFYPALAQDEGFGFVVESPLQYSYRNKLTPHYKLRKDTIDYDEVPIGMLDVRSGTVDVDHCPIATPAINKALPFVRRQAREAMSEQSPREYTLLLRDSLHVEANGNHRQVCLEGPNKIITQKVGKNLFQFNSASFFQNNSFIMPDIIDYIKHFLEGYQYKYVIDAYCGSGYFSVALAKGTDAEKTFGIEIDKESIKYATHNAKLNGMGEKVTFVQGDATNMFDRVEFKELNLSGDDTVVVMDPSRKGSTPQFMQQLYEFGPKVVVYVSCNVMTQARDLAMLERIGKESDGVKYKVSSVVGFDLFPQTKHVETVAILERI</sequence>
<feature type="active site" evidence="5">
    <location>
        <position position="466"/>
    </location>
</feature>
<feature type="binding site" evidence="4">
    <location>
        <position position="439"/>
    </location>
    <ligand>
        <name>S-adenosyl-L-methionine</name>
        <dbReference type="ChEBI" id="CHEBI:59789"/>
    </ligand>
</feature>
<evidence type="ECO:0000256" key="2">
    <source>
        <dbReference type="ARBA" id="ARBA00022679"/>
    </source>
</evidence>
<dbReference type="PROSITE" id="PS01230">
    <property type="entry name" value="TRMA_1"/>
    <property type="match status" value="1"/>
</dbReference>
<accession>A0A642V205</accession>
<dbReference type="PANTHER" id="PTHR11061:SF30">
    <property type="entry name" value="TRNA (URACIL(54)-C(5))-METHYLTRANSFERASE"/>
    <property type="match status" value="1"/>
</dbReference>
<dbReference type="Pfam" id="PF05958">
    <property type="entry name" value="tRNA_U5-meth_tr"/>
    <property type="match status" value="1"/>
</dbReference>
<comment type="caution">
    <text evidence="6">The sequence shown here is derived from an EMBL/GenBank/DDBJ whole genome shotgun (WGS) entry which is preliminary data.</text>
</comment>
<keyword evidence="7" id="KW-1185">Reference proteome</keyword>
<evidence type="ECO:0000256" key="3">
    <source>
        <dbReference type="ARBA" id="ARBA00022691"/>
    </source>
</evidence>
<dbReference type="InterPro" id="IPR030391">
    <property type="entry name" value="MeTrfase_TrmA_CS"/>
</dbReference>
<dbReference type="PROSITE" id="PS51622">
    <property type="entry name" value="SAM_MT_RNA_M5U_2"/>
    <property type="match status" value="1"/>
</dbReference>
<reference evidence="6 7" key="1">
    <citation type="submission" date="2019-07" db="EMBL/GenBank/DDBJ databases">
        <title>Genome assembly of two rare yeast pathogens: Diutina rugosa and Trichomonascus ciferrii.</title>
        <authorList>
            <person name="Mixao V."/>
            <person name="Saus E."/>
            <person name="Hansen A."/>
            <person name="Lass-Flor C."/>
            <person name="Gabaldon T."/>
        </authorList>
    </citation>
    <scope>NUCLEOTIDE SEQUENCE [LARGE SCALE GENOMIC DNA]</scope>
    <source>
        <strain evidence="6 7">CBS 613</strain>
    </source>
</reference>
<dbReference type="GO" id="GO:0009451">
    <property type="term" value="P:RNA modification"/>
    <property type="evidence" value="ECO:0007669"/>
    <property type="project" value="UniProtKB-ARBA"/>
</dbReference>
<comment type="similarity">
    <text evidence="4">Belongs to the class I-like SAM-binding methyltransferase superfamily. RNA M5U methyltransferase family.</text>
</comment>
<dbReference type="RefSeq" id="XP_034014524.1">
    <property type="nucleotide sequence ID" value="XM_034159151.1"/>
</dbReference>
<proteinExistence type="inferred from homology"/>
<dbReference type="VEuPathDB" id="FungiDB:DIURU_000857"/>
<keyword evidence="3 4" id="KW-0949">S-adenosyl-L-methionine</keyword>
<dbReference type="PROSITE" id="PS01231">
    <property type="entry name" value="TRMA_2"/>
    <property type="match status" value="1"/>
</dbReference>
<dbReference type="InterPro" id="IPR025795">
    <property type="entry name" value="tRNA_(uracil-5-)_MeTrfase"/>
</dbReference>
<dbReference type="Gene3D" id="2.40.50.1070">
    <property type="match status" value="1"/>
</dbReference>
<evidence type="ECO:0008006" key="8">
    <source>
        <dbReference type="Google" id="ProtNLM"/>
    </source>
</evidence>
<dbReference type="InterPro" id="IPR012340">
    <property type="entry name" value="NA-bd_OB-fold"/>
</dbReference>
<protein>
    <recommendedName>
        <fullName evidence="8">TRAM domain-containing protein</fullName>
    </recommendedName>
</protein>
<dbReference type="SUPFAM" id="SSF53335">
    <property type="entry name" value="S-adenosyl-L-methionine-dependent methyltransferases"/>
    <property type="match status" value="1"/>
</dbReference>
<feature type="binding site" evidence="4">
    <location>
        <position position="363"/>
    </location>
    <ligand>
        <name>S-adenosyl-L-methionine</name>
        <dbReference type="ChEBI" id="CHEBI:59789"/>
    </ligand>
</feature>
<dbReference type="InterPro" id="IPR030390">
    <property type="entry name" value="MeTrfase_TrmA_AS"/>
</dbReference>
<dbReference type="OMA" id="HEQGNFR"/>
<dbReference type="PANTHER" id="PTHR11061">
    <property type="entry name" value="RNA M5U METHYLTRANSFERASE"/>
    <property type="match status" value="1"/>
</dbReference>
<feature type="binding site" evidence="4">
    <location>
        <position position="386"/>
    </location>
    <ligand>
        <name>S-adenosyl-L-methionine</name>
        <dbReference type="ChEBI" id="CHEBI:59789"/>
    </ligand>
</feature>